<dbReference type="SUPFAM" id="SSF63829">
    <property type="entry name" value="Calcium-dependent phosphotriesterase"/>
    <property type="match status" value="1"/>
</dbReference>
<feature type="domain" description="Pyrrolo-quinoline quinone repeat" evidence="2">
    <location>
        <begin position="37"/>
        <end position="257"/>
    </location>
</feature>
<dbReference type="OrthoDB" id="264813at2"/>
<dbReference type="Gene3D" id="2.130.10.10">
    <property type="entry name" value="YVTN repeat-like/Quinoprotein amine dehydrogenase"/>
    <property type="match status" value="1"/>
</dbReference>
<accession>A0A1I3JIB4</accession>
<keyword evidence="1" id="KW-0732">Signal</keyword>
<sequence length="313" mass="33995">MALTRFGIAVVMGLALTCAVIAAEVSSPRHEVIAADKGKIVRYDAAGKPVWIYEHGSPVHHIQQLPNGNLLTQKNWTTLVEISPEKQIVWSYDAGKSNGNAGKKIEIHTFARLPNGNTAIVENGAGRVIEIDPAGTIQSQFPYQVSKPDAHRDVRQAQWLSSGNVLICHEGDGKVVEYSPQGEIVWSYDIPLFDQKPRGGHGVEAWGNQVFNALRLANGNTLIATGNGHSVLEVTPEKEIVWHLKQNDLPGITLAWVTSLEQLPNGNLIVGNCHAGPENPQLIEVSRDKKAVWTFKDFDLLGNSTAASATVAK</sequence>
<protein>
    <submittedName>
        <fullName evidence="3">PQQ-like domain-containing protein</fullName>
    </submittedName>
</protein>
<evidence type="ECO:0000256" key="1">
    <source>
        <dbReference type="SAM" id="SignalP"/>
    </source>
</evidence>
<dbReference type="Proteomes" id="UP000199518">
    <property type="component" value="Unassembled WGS sequence"/>
</dbReference>
<dbReference type="RefSeq" id="WP_092051363.1">
    <property type="nucleotide sequence ID" value="NZ_FOQD01000010.1"/>
</dbReference>
<organism evidence="3 4">
    <name type="scientific">Planctomicrobium piriforme</name>
    <dbReference type="NCBI Taxonomy" id="1576369"/>
    <lineage>
        <taxon>Bacteria</taxon>
        <taxon>Pseudomonadati</taxon>
        <taxon>Planctomycetota</taxon>
        <taxon>Planctomycetia</taxon>
        <taxon>Planctomycetales</taxon>
        <taxon>Planctomycetaceae</taxon>
        <taxon>Planctomicrobium</taxon>
    </lineage>
</organism>
<dbReference type="STRING" id="1576369.SAMN05421753_110185"/>
<proteinExistence type="predicted"/>
<reference evidence="4" key="1">
    <citation type="submission" date="2016-10" db="EMBL/GenBank/DDBJ databases">
        <authorList>
            <person name="Varghese N."/>
            <person name="Submissions S."/>
        </authorList>
    </citation>
    <scope>NUCLEOTIDE SEQUENCE [LARGE SCALE GENOMIC DNA]</scope>
    <source>
        <strain evidence="4">DSM 26348</strain>
    </source>
</reference>
<dbReference type="EMBL" id="FOQD01000010">
    <property type="protein sequence ID" value="SFI59989.1"/>
    <property type="molecule type" value="Genomic_DNA"/>
</dbReference>
<dbReference type="AlphaFoldDB" id="A0A1I3JIB4"/>
<dbReference type="InterPro" id="IPR053143">
    <property type="entry name" value="Arylsulfate_ST"/>
</dbReference>
<evidence type="ECO:0000313" key="4">
    <source>
        <dbReference type="Proteomes" id="UP000199518"/>
    </source>
</evidence>
<evidence type="ECO:0000259" key="2">
    <source>
        <dbReference type="Pfam" id="PF13360"/>
    </source>
</evidence>
<gene>
    <name evidence="3" type="ORF">SAMN05421753_110185</name>
</gene>
<dbReference type="InterPro" id="IPR002372">
    <property type="entry name" value="PQQ_rpt_dom"/>
</dbReference>
<keyword evidence="4" id="KW-1185">Reference proteome</keyword>
<evidence type="ECO:0000313" key="3">
    <source>
        <dbReference type="EMBL" id="SFI59989.1"/>
    </source>
</evidence>
<dbReference type="Pfam" id="PF13360">
    <property type="entry name" value="PQQ_2"/>
    <property type="match status" value="1"/>
</dbReference>
<feature type="signal peptide" evidence="1">
    <location>
        <begin position="1"/>
        <end position="22"/>
    </location>
</feature>
<feature type="chain" id="PRO_5011722009" evidence="1">
    <location>
        <begin position="23"/>
        <end position="313"/>
    </location>
</feature>
<dbReference type="PANTHER" id="PTHR35340:SF5">
    <property type="entry name" value="ASST-DOMAIN-CONTAINING PROTEIN"/>
    <property type="match status" value="1"/>
</dbReference>
<dbReference type="InterPro" id="IPR015943">
    <property type="entry name" value="WD40/YVTN_repeat-like_dom_sf"/>
</dbReference>
<name>A0A1I3JIB4_9PLAN</name>
<dbReference type="PANTHER" id="PTHR35340">
    <property type="entry name" value="PQQ ENZYME REPEAT PROTEIN-RELATED"/>
    <property type="match status" value="1"/>
</dbReference>